<dbReference type="InterPro" id="IPR029787">
    <property type="entry name" value="Nucleotide_cyclase"/>
</dbReference>
<dbReference type="NCBIfam" id="TIGR00229">
    <property type="entry name" value="sensory_box"/>
    <property type="match status" value="1"/>
</dbReference>
<keyword evidence="6" id="KW-1185">Reference proteome</keyword>
<dbReference type="InterPro" id="IPR043128">
    <property type="entry name" value="Rev_trsase/Diguanyl_cyclase"/>
</dbReference>
<dbReference type="SMART" id="SM00267">
    <property type="entry name" value="GGDEF"/>
    <property type="match status" value="1"/>
</dbReference>
<dbReference type="InterPro" id="IPR000160">
    <property type="entry name" value="GGDEF_dom"/>
</dbReference>
<evidence type="ECO:0000259" key="4">
    <source>
        <dbReference type="PROSITE" id="PS50887"/>
    </source>
</evidence>
<evidence type="ECO:0000259" key="3">
    <source>
        <dbReference type="PROSITE" id="PS50113"/>
    </source>
</evidence>
<dbReference type="Proteomes" id="UP000250025">
    <property type="component" value="Chromosome"/>
</dbReference>
<dbReference type="InterPro" id="IPR013656">
    <property type="entry name" value="PAS_4"/>
</dbReference>
<dbReference type="NCBIfam" id="TIGR00254">
    <property type="entry name" value="GGDEF"/>
    <property type="match status" value="1"/>
</dbReference>
<evidence type="ECO:0000313" key="5">
    <source>
        <dbReference type="EMBL" id="ARS51876.1"/>
    </source>
</evidence>
<dbReference type="PANTHER" id="PTHR46663:SF2">
    <property type="entry name" value="GGDEF DOMAIN-CONTAINING PROTEIN"/>
    <property type="match status" value="1"/>
</dbReference>
<dbReference type="InterPro" id="IPR000014">
    <property type="entry name" value="PAS"/>
</dbReference>
<proteinExistence type="predicted"/>
<evidence type="ECO:0000259" key="2">
    <source>
        <dbReference type="PROSITE" id="PS50112"/>
    </source>
</evidence>
<gene>
    <name evidence="5" type="ORF">B9G99_02345</name>
</gene>
<comment type="cofactor">
    <cofactor evidence="1">
        <name>Mg(2+)</name>
        <dbReference type="ChEBI" id="CHEBI:18420"/>
    </cofactor>
</comment>
<dbReference type="SUPFAM" id="SSF55073">
    <property type="entry name" value="Nucleotide cyclase"/>
    <property type="match status" value="1"/>
</dbReference>
<accession>A0A2Z2H522</accession>
<name>A0A2Z2H522_9GAMM</name>
<dbReference type="PROSITE" id="PS50113">
    <property type="entry name" value="PAC"/>
    <property type="match status" value="1"/>
</dbReference>
<reference evidence="5 6" key="1">
    <citation type="journal article" date="2017" name="Int. J. Syst. Evol. Microbiol.">
        <title>Kushneria konosiri sp. nov., isolated from the Korean salt-fermented seafood Daemi-jeot.</title>
        <authorList>
            <person name="Yun J.H."/>
            <person name="Park S.K."/>
            <person name="Lee J.Y."/>
            <person name="Jung M.J."/>
            <person name="Bae J.W."/>
        </authorList>
    </citation>
    <scope>NUCLEOTIDE SEQUENCE [LARGE SCALE GENOMIC DNA]</scope>
    <source>
        <strain evidence="5 6">X49</strain>
    </source>
</reference>
<dbReference type="Gene3D" id="3.30.70.270">
    <property type="match status" value="1"/>
</dbReference>
<dbReference type="InterPro" id="IPR035965">
    <property type="entry name" value="PAS-like_dom_sf"/>
</dbReference>
<dbReference type="CDD" id="cd00130">
    <property type="entry name" value="PAS"/>
    <property type="match status" value="1"/>
</dbReference>
<feature type="domain" description="PAC" evidence="3">
    <location>
        <begin position="271"/>
        <end position="322"/>
    </location>
</feature>
<dbReference type="InterPro" id="IPR000700">
    <property type="entry name" value="PAS-assoc_C"/>
</dbReference>
<organism evidence="5 6">
    <name type="scientific">Kushneria konosiri</name>
    <dbReference type="NCBI Taxonomy" id="698828"/>
    <lineage>
        <taxon>Bacteria</taxon>
        <taxon>Pseudomonadati</taxon>
        <taxon>Pseudomonadota</taxon>
        <taxon>Gammaproteobacteria</taxon>
        <taxon>Oceanospirillales</taxon>
        <taxon>Halomonadaceae</taxon>
        <taxon>Kushneria</taxon>
    </lineage>
</organism>
<dbReference type="AlphaFoldDB" id="A0A2Z2H522"/>
<evidence type="ECO:0008006" key="7">
    <source>
        <dbReference type="Google" id="ProtNLM"/>
    </source>
</evidence>
<feature type="domain" description="PAS" evidence="2">
    <location>
        <begin position="195"/>
        <end position="247"/>
    </location>
</feature>
<dbReference type="PROSITE" id="PS50112">
    <property type="entry name" value="PAS"/>
    <property type="match status" value="1"/>
</dbReference>
<sequence>MPLYVSGSCELCHSNPLRCVFAVMKANALIKQEVTDTDVHNVIIGSDNVMKGNYHEMSHCLPPPADDCPSIEALDKLNIAALVYQCGERITLEGLNHSARTLLNHFDPIEQAEPWQWTPDATGHHPARDWCVDDTTSQYGQTPRVRWIRFNGCGRRLALNITGCRLKAAEKVTRVMLVVQDCTRQILQHEELKRSQECISSIINATPMGICVLTEDGRFEMVNPAYCRFHGYDEHELIGRAFSVVVPYSSHQYLRRQQQGAMGKHHGHAQHFGECELVARHGERHTVIVESVRILGEDGRPRDVVFLVDISERKKLEMALEEKNVRLEYLATHDELTGIRNRRFGISSLEAALEQAERQGLDISVALLDIDHFKRVNDDYGHTVGDQVLQQFAEVLSRQLRASDILVRWGGEEFMLILPGIDVNGAFQALERLRHSLTLEYLSPRGLQVTFSAGIINARGMSSHDLVESVDQKLYQAKGRGRDRIVS</sequence>
<dbReference type="GO" id="GO:0003824">
    <property type="term" value="F:catalytic activity"/>
    <property type="evidence" value="ECO:0007669"/>
    <property type="project" value="UniProtKB-ARBA"/>
</dbReference>
<protein>
    <recommendedName>
        <fullName evidence="7">Sensor domain-containing diguanylate cyclase</fullName>
    </recommendedName>
</protein>
<dbReference type="Pfam" id="PF08448">
    <property type="entry name" value="PAS_4"/>
    <property type="match status" value="1"/>
</dbReference>
<dbReference type="InterPro" id="IPR052163">
    <property type="entry name" value="DGC-Regulatory_Protein"/>
</dbReference>
<dbReference type="CDD" id="cd01949">
    <property type="entry name" value="GGDEF"/>
    <property type="match status" value="1"/>
</dbReference>
<dbReference type="FunFam" id="3.30.70.270:FF:000001">
    <property type="entry name" value="Diguanylate cyclase domain protein"/>
    <property type="match status" value="1"/>
</dbReference>
<feature type="domain" description="GGDEF" evidence="4">
    <location>
        <begin position="361"/>
        <end position="487"/>
    </location>
</feature>
<dbReference type="PANTHER" id="PTHR46663">
    <property type="entry name" value="DIGUANYLATE CYCLASE DGCT-RELATED"/>
    <property type="match status" value="1"/>
</dbReference>
<dbReference type="SUPFAM" id="SSF55785">
    <property type="entry name" value="PYP-like sensor domain (PAS domain)"/>
    <property type="match status" value="1"/>
</dbReference>
<dbReference type="SMART" id="SM00091">
    <property type="entry name" value="PAS"/>
    <property type="match status" value="1"/>
</dbReference>
<dbReference type="PROSITE" id="PS50887">
    <property type="entry name" value="GGDEF"/>
    <property type="match status" value="1"/>
</dbReference>
<dbReference type="EMBL" id="CP021323">
    <property type="protein sequence ID" value="ARS51876.1"/>
    <property type="molecule type" value="Genomic_DNA"/>
</dbReference>
<dbReference type="Gene3D" id="3.30.450.20">
    <property type="entry name" value="PAS domain"/>
    <property type="match status" value="1"/>
</dbReference>
<dbReference type="Pfam" id="PF00990">
    <property type="entry name" value="GGDEF"/>
    <property type="match status" value="1"/>
</dbReference>
<evidence type="ECO:0000256" key="1">
    <source>
        <dbReference type="ARBA" id="ARBA00001946"/>
    </source>
</evidence>
<dbReference type="KEGG" id="kus:B9G99_02345"/>
<evidence type="ECO:0000313" key="6">
    <source>
        <dbReference type="Proteomes" id="UP000250025"/>
    </source>
</evidence>